<feature type="transmembrane region" description="Helical" evidence="5">
    <location>
        <begin position="131"/>
        <end position="152"/>
    </location>
</feature>
<dbReference type="Pfam" id="PF01694">
    <property type="entry name" value="Rhomboid"/>
    <property type="match status" value="1"/>
</dbReference>
<dbReference type="SUPFAM" id="SSF144091">
    <property type="entry name" value="Rhomboid-like"/>
    <property type="match status" value="1"/>
</dbReference>
<sequence>MIFLRYESFKGYLRSYPVTAAIAALCIIYFFITSIMGNPGMSLDAIRFGAFLSVPGVDSWGMEQPWRYITSMFMHADFAHLFHNMMMLIIFAPPLEYVMKSKRYVWFYLLCGIGANAFSALIYKIEGQGQISVGASGAIFGVFGAYFFLVLFRKQLLDPASIKTINMILIISLISSLLIVKVNLWGHVGGFITGFMLYRFFDQIQRMKLQKRDHVN</sequence>
<dbReference type="GO" id="GO:0004252">
    <property type="term" value="F:serine-type endopeptidase activity"/>
    <property type="evidence" value="ECO:0007669"/>
    <property type="project" value="InterPro"/>
</dbReference>
<evidence type="ECO:0000256" key="2">
    <source>
        <dbReference type="ARBA" id="ARBA00022692"/>
    </source>
</evidence>
<dbReference type="InterPro" id="IPR035952">
    <property type="entry name" value="Rhomboid-like_sf"/>
</dbReference>
<dbReference type="AlphaFoldDB" id="A0A919YJ88"/>
<keyword evidence="3 5" id="KW-1133">Transmembrane helix</keyword>
<organism evidence="7 8">
    <name type="scientific">Paenibacillus montaniterrae</name>
    <dbReference type="NCBI Taxonomy" id="429341"/>
    <lineage>
        <taxon>Bacteria</taxon>
        <taxon>Bacillati</taxon>
        <taxon>Bacillota</taxon>
        <taxon>Bacilli</taxon>
        <taxon>Bacillales</taxon>
        <taxon>Paenibacillaceae</taxon>
        <taxon>Paenibacillus</taxon>
    </lineage>
</organism>
<evidence type="ECO:0000256" key="3">
    <source>
        <dbReference type="ARBA" id="ARBA00022989"/>
    </source>
</evidence>
<evidence type="ECO:0000259" key="6">
    <source>
        <dbReference type="Pfam" id="PF01694"/>
    </source>
</evidence>
<evidence type="ECO:0000313" key="8">
    <source>
        <dbReference type="Proteomes" id="UP000683139"/>
    </source>
</evidence>
<evidence type="ECO:0000256" key="4">
    <source>
        <dbReference type="ARBA" id="ARBA00023136"/>
    </source>
</evidence>
<feature type="transmembrane region" description="Helical" evidence="5">
    <location>
        <begin position="72"/>
        <end position="92"/>
    </location>
</feature>
<dbReference type="EMBL" id="BOSE01000001">
    <property type="protein sequence ID" value="GIP15392.1"/>
    <property type="molecule type" value="Genomic_DNA"/>
</dbReference>
<dbReference type="GO" id="GO:0016020">
    <property type="term" value="C:membrane"/>
    <property type="evidence" value="ECO:0007669"/>
    <property type="project" value="UniProtKB-SubCell"/>
</dbReference>
<dbReference type="Gene3D" id="1.20.1540.10">
    <property type="entry name" value="Rhomboid-like"/>
    <property type="match status" value="1"/>
</dbReference>
<comment type="subcellular location">
    <subcellularLocation>
        <location evidence="1">Membrane</location>
        <topology evidence="1">Multi-pass membrane protein</topology>
    </subcellularLocation>
</comment>
<feature type="transmembrane region" description="Helical" evidence="5">
    <location>
        <begin position="164"/>
        <end position="179"/>
    </location>
</feature>
<gene>
    <name evidence="7" type="primary">ydcA</name>
    <name evidence="7" type="ORF">J40TS1_10340</name>
</gene>
<name>A0A919YJ88_9BACL</name>
<keyword evidence="8" id="KW-1185">Reference proteome</keyword>
<evidence type="ECO:0000256" key="5">
    <source>
        <dbReference type="SAM" id="Phobius"/>
    </source>
</evidence>
<dbReference type="Proteomes" id="UP000683139">
    <property type="component" value="Unassembled WGS sequence"/>
</dbReference>
<comment type="caution">
    <text evidence="7">The sequence shown here is derived from an EMBL/GenBank/DDBJ whole genome shotgun (WGS) entry which is preliminary data.</text>
</comment>
<dbReference type="PANTHER" id="PTHR43066:SF11">
    <property type="entry name" value="PEPTIDASE S54 RHOMBOID DOMAIN-CONTAINING PROTEIN"/>
    <property type="match status" value="1"/>
</dbReference>
<keyword evidence="2 5" id="KW-0812">Transmembrane</keyword>
<keyword evidence="7" id="KW-0645">Protease</keyword>
<feature type="transmembrane region" description="Helical" evidence="5">
    <location>
        <begin position="12"/>
        <end position="32"/>
    </location>
</feature>
<keyword evidence="7" id="KW-0378">Hydrolase</keyword>
<feature type="domain" description="Peptidase S54 rhomboid" evidence="6">
    <location>
        <begin position="63"/>
        <end position="197"/>
    </location>
</feature>
<dbReference type="PANTHER" id="PTHR43066">
    <property type="entry name" value="RHOMBOID-RELATED PROTEIN"/>
    <property type="match status" value="1"/>
</dbReference>
<keyword evidence="4 5" id="KW-0472">Membrane</keyword>
<reference evidence="7" key="1">
    <citation type="submission" date="2021-03" db="EMBL/GenBank/DDBJ databases">
        <title>Antimicrobial resistance genes in bacteria isolated from Japanese honey, and their potential for conferring macrolide and lincosamide resistance in the American foulbrood pathogen Paenibacillus larvae.</title>
        <authorList>
            <person name="Okamoto M."/>
            <person name="Kumagai M."/>
            <person name="Kanamori H."/>
            <person name="Takamatsu D."/>
        </authorList>
    </citation>
    <scope>NUCLEOTIDE SEQUENCE</scope>
    <source>
        <strain evidence="7">J40TS1</strain>
    </source>
</reference>
<feature type="transmembrane region" description="Helical" evidence="5">
    <location>
        <begin position="104"/>
        <end position="125"/>
    </location>
</feature>
<dbReference type="InterPro" id="IPR022764">
    <property type="entry name" value="Peptidase_S54_rhomboid_dom"/>
</dbReference>
<proteinExistence type="predicted"/>
<feature type="transmembrane region" description="Helical" evidence="5">
    <location>
        <begin position="185"/>
        <end position="201"/>
    </location>
</feature>
<evidence type="ECO:0000313" key="7">
    <source>
        <dbReference type="EMBL" id="GIP15392.1"/>
    </source>
</evidence>
<protein>
    <submittedName>
        <fullName evidence="7">Rhomboid protease YdcA</fullName>
    </submittedName>
</protein>
<accession>A0A919YJ88</accession>
<dbReference type="GO" id="GO:0006508">
    <property type="term" value="P:proteolysis"/>
    <property type="evidence" value="ECO:0007669"/>
    <property type="project" value="UniProtKB-KW"/>
</dbReference>
<evidence type="ECO:0000256" key="1">
    <source>
        <dbReference type="ARBA" id="ARBA00004141"/>
    </source>
</evidence>